<dbReference type="SUPFAM" id="SSF55608">
    <property type="entry name" value="Homing endonucleases"/>
    <property type="match status" value="1"/>
</dbReference>
<dbReference type="GeneID" id="33195471"/>
<dbReference type="Proteomes" id="UP000001312">
    <property type="component" value="Mitochondrion MT"/>
</dbReference>
<dbReference type="GO" id="GO:0004519">
    <property type="term" value="F:endonuclease activity"/>
    <property type="evidence" value="ECO:0007669"/>
    <property type="project" value="UniProtKB-KW"/>
</dbReference>
<dbReference type="KEGG" id="ssl:SS1G_20018"/>
<dbReference type="PANTHER" id="PTHR36181">
    <property type="entry name" value="INTRON-ENCODED ENDONUCLEASE AI3-RELATED"/>
    <property type="match status" value="1"/>
</dbReference>
<dbReference type="InParanoid" id="A0A0K0PU07"/>
<accession>A0A0K0PU07</accession>
<dbReference type="EMBL" id="KT283062">
    <property type="protein sequence ID" value="AKQ53308.1"/>
    <property type="molecule type" value="Genomic_DNA"/>
</dbReference>
<keyword evidence="3" id="KW-1185">Reference proteome</keyword>
<keyword evidence="2" id="KW-0378">Hydrolase</keyword>
<dbReference type="InterPro" id="IPR051289">
    <property type="entry name" value="LAGLIDADG_Endonuclease"/>
</dbReference>
<feature type="domain" description="Homing endonuclease LAGLIDADG" evidence="1">
    <location>
        <begin position="26"/>
        <end position="122"/>
    </location>
</feature>
<keyword evidence="2" id="KW-0540">Nuclease</keyword>
<dbReference type="Gene3D" id="3.10.28.10">
    <property type="entry name" value="Homing endonucleases"/>
    <property type="match status" value="1"/>
</dbReference>
<dbReference type="RefSeq" id="YP_009389065.1">
    <property type="nucleotide sequence ID" value="NC_035155.1"/>
</dbReference>
<evidence type="ECO:0000313" key="3">
    <source>
        <dbReference type="Proteomes" id="UP000001312"/>
    </source>
</evidence>
<protein>
    <submittedName>
        <fullName evidence="2">Laglidadg endonuclease</fullName>
    </submittedName>
</protein>
<dbReference type="InterPro" id="IPR004860">
    <property type="entry name" value="LAGLIDADG_dom"/>
</dbReference>
<proteinExistence type="predicted"/>
<sequence>MEKNNNLNQQERIHGLVQDENYKFWLGGFVEGEGTLVVSIVRNSKVSNGVALQPEFSVAQHENGIQILHSFKVLFEGKGSVHAKSGSEKVWVYSLKGFQNLKKYVLPFFSNYVVKYSSKYKSEVFQNFQDIIARLDSNNKKTMEKSEMVELIKLVYLLNPDSKGKSRKRTLGETLAIIDQHYLTKGK</sequence>
<dbReference type="AlphaFoldDB" id="A0A0K0PU07"/>
<keyword evidence="2" id="KW-0255">Endonuclease</keyword>
<geneLocation type="mitochondrion" evidence="2"/>
<dbReference type="Pfam" id="PF00961">
    <property type="entry name" value="LAGLIDADG_1"/>
    <property type="match status" value="1"/>
</dbReference>
<reference evidence="2 3" key="1">
    <citation type="submission" date="2015-07" db="EMBL/GenBank/DDBJ databases">
        <title>The Genome Sequence of Sclerotinia sclerotiorum 1980 mitochondrion.</title>
        <authorList>
            <consortium name="The Broad Institute Genome Sequencing Platform"/>
            <person name="Cuomo C."/>
            <person name="Chen Z."/>
            <person name="Haas B."/>
            <person name="Koehrsen M."/>
            <person name="Young S.K."/>
            <person name="Zeng Q."/>
            <person name="Alvarado L."/>
            <person name="Berlin A."/>
            <person name="Borenstein D."/>
            <person name="Engels R."/>
            <person name="Freedman E."/>
            <person name="Gellesch M."/>
            <person name="Goldberg J."/>
            <person name="Griggs A."/>
            <person name="Gujja S."/>
            <person name="Heiman D."/>
            <person name="Hepburn T."/>
            <person name="Howarth C."/>
            <person name="Jen D."/>
            <person name="Larson L."/>
            <person name="Lewis B."/>
            <person name="Mehta T."/>
            <person name="Park D."/>
            <person name="Pearson M."/>
            <person name="Roberts A."/>
            <person name="Saif S."/>
            <person name="Shea T."/>
            <person name="Shenoy N."/>
            <person name="Sisk P."/>
            <person name="Stolte C."/>
            <person name="Sykes S."/>
            <person name="Walk T."/>
            <person name="White J."/>
            <person name="Yandava C."/>
            <person name="Dickman M.B."/>
            <person name="Kohn L."/>
            <person name="Rollins J."/>
            <person name="Nusbaum C."/>
            <person name="Birren B."/>
        </authorList>
    </citation>
    <scope>NUCLEOTIDE SEQUENCE [LARGE SCALE GENOMIC DNA]</scope>
    <source>
        <strain evidence="3">ATCC 18683 / 1980 / Ss-1</strain>
    </source>
</reference>
<name>A0A0K0PU07_SCLS1</name>
<dbReference type="InterPro" id="IPR027434">
    <property type="entry name" value="Homing_endonucl"/>
</dbReference>
<keyword evidence="2" id="KW-0496">Mitochondrion</keyword>
<dbReference type="PANTHER" id="PTHR36181:SF4">
    <property type="entry name" value="LAGLIDADG ENDONUCLEASE"/>
    <property type="match status" value="1"/>
</dbReference>
<evidence type="ECO:0000259" key="1">
    <source>
        <dbReference type="Pfam" id="PF00961"/>
    </source>
</evidence>
<gene>
    <name evidence="2" type="ORF">SS1G_20018</name>
</gene>
<organism evidence="2 3">
    <name type="scientific">Sclerotinia sclerotiorum (strain ATCC 18683 / 1980 / Ss-1)</name>
    <name type="common">White mold</name>
    <name type="synonym">Whetzelinia sclerotiorum</name>
    <dbReference type="NCBI Taxonomy" id="665079"/>
    <lineage>
        <taxon>Eukaryota</taxon>
        <taxon>Fungi</taxon>
        <taxon>Dikarya</taxon>
        <taxon>Ascomycota</taxon>
        <taxon>Pezizomycotina</taxon>
        <taxon>Leotiomycetes</taxon>
        <taxon>Helotiales</taxon>
        <taxon>Sclerotiniaceae</taxon>
        <taxon>Sclerotinia</taxon>
    </lineage>
</organism>
<evidence type="ECO:0000313" key="2">
    <source>
        <dbReference type="EMBL" id="AKQ53308.1"/>
    </source>
</evidence>
<dbReference type="GO" id="GO:0005739">
    <property type="term" value="C:mitochondrion"/>
    <property type="evidence" value="ECO:0007669"/>
    <property type="project" value="UniProtKB-ARBA"/>
</dbReference>